<reference evidence="7 9" key="1">
    <citation type="submission" date="2016-01" db="EMBL/GenBank/DDBJ databases">
        <title>Genome Sequences of Twelve Sporeforming Bacillus Species Isolated from Foods.</title>
        <authorList>
            <person name="Berendsen E.M."/>
            <person name="Wells-Bennik M.H."/>
            <person name="Krawcyk A.O."/>
            <person name="De Jong A."/>
            <person name="Holsappel S."/>
            <person name="Eijlander R.T."/>
            <person name="Kuipers O.P."/>
        </authorList>
    </citation>
    <scope>NUCLEOTIDE SEQUENCE [LARGE SCALE GENOMIC DNA]</scope>
    <source>
        <strain evidence="7 9">B4098</strain>
    </source>
</reference>
<dbReference type="NCBIfam" id="TIGR01378">
    <property type="entry name" value="thi_PPkinase"/>
    <property type="match status" value="1"/>
</dbReference>
<keyword evidence="3 7" id="KW-0418">Kinase</keyword>
<feature type="domain" description="Thiamin pyrophosphokinase thiamin-binding" evidence="6">
    <location>
        <begin position="146"/>
        <end position="212"/>
    </location>
</feature>
<protein>
    <recommendedName>
        <fullName evidence="5">Thiamine diphosphokinase</fullName>
        <ecNumber evidence="5">2.7.6.2</ecNumber>
    </recommendedName>
</protein>
<dbReference type="AlphaFoldDB" id="A0A150JRT8"/>
<dbReference type="EMBL" id="LQYG01000107">
    <property type="protein sequence ID" value="KYC59791.1"/>
    <property type="molecule type" value="Genomic_DNA"/>
</dbReference>
<evidence type="ECO:0000256" key="1">
    <source>
        <dbReference type="ARBA" id="ARBA00022679"/>
    </source>
</evidence>
<dbReference type="SUPFAM" id="SSF63999">
    <property type="entry name" value="Thiamin pyrophosphokinase, catalytic domain"/>
    <property type="match status" value="1"/>
</dbReference>
<dbReference type="GO" id="GO:0030975">
    <property type="term" value="F:thiamine binding"/>
    <property type="evidence" value="ECO:0007669"/>
    <property type="project" value="InterPro"/>
</dbReference>
<dbReference type="Pfam" id="PF04263">
    <property type="entry name" value="TPK_catalytic"/>
    <property type="match status" value="1"/>
</dbReference>
<proteinExistence type="predicted"/>
<dbReference type="Gene3D" id="3.40.50.10240">
    <property type="entry name" value="Thiamin pyrophosphokinase, catalytic domain"/>
    <property type="match status" value="1"/>
</dbReference>
<keyword evidence="1 7" id="KW-0808">Transferase</keyword>
<dbReference type="GO" id="GO:0005524">
    <property type="term" value="F:ATP binding"/>
    <property type="evidence" value="ECO:0007669"/>
    <property type="project" value="UniProtKB-KW"/>
</dbReference>
<evidence type="ECO:0000259" key="6">
    <source>
        <dbReference type="SMART" id="SM00983"/>
    </source>
</evidence>
<dbReference type="PANTHER" id="PTHR41299">
    <property type="entry name" value="THIAMINE PYROPHOSPHOKINASE"/>
    <property type="match status" value="1"/>
</dbReference>
<sequence length="218" mass="24942">MEKKIYILAGGPPENVPDLAPYAEDKRAAWAGVDRGVLHLLKQGIIPEMAFGDFDSVNQEEWGWINRKLQHIRKFQPEKDETDMELALMWAISRNPEVIRIFGATGGRLDHAFTNVLLLVHEKVLQFKGKIEMIDRQNRVEMFLPGTYTIEKIDAYPYVSFLPLTEEVEGISLTGFKYPLENRHIVRGTTLCVSNELIRDFGTFSFSSGILMMVRSHD</sequence>
<dbReference type="PATRIC" id="fig|1398.26.peg.1453"/>
<name>A0A150JRT8_HEYCO</name>
<dbReference type="OMA" id="ITYCPEG"/>
<dbReference type="Proteomes" id="UP001223084">
    <property type="component" value="Unassembled WGS sequence"/>
</dbReference>
<dbReference type="InterPro" id="IPR053149">
    <property type="entry name" value="TPK"/>
</dbReference>
<dbReference type="GO" id="GO:0009229">
    <property type="term" value="P:thiamine diphosphate biosynthetic process"/>
    <property type="evidence" value="ECO:0007669"/>
    <property type="project" value="InterPro"/>
</dbReference>
<evidence type="ECO:0000313" key="8">
    <source>
        <dbReference type="EMBL" id="MDL5040451.1"/>
    </source>
</evidence>
<evidence type="ECO:0000256" key="4">
    <source>
        <dbReference type="ARBA" id="ARBA00022840"/>
    </source>
</evidence>
<dbReference type="InterPro" id="IPR006282">
    <property type="entry name" value="Thi_PPkinase"/>
</dbReference>
<evidence type="ECO:0000256" key="5">
    <source>
        <dbReference type="NCBIfam" id="TIGR01378"/>
    </source>
</evidence>
<gene>
    <name evidence="7" type="ORF">B4098_0165</name>
    <name evidence="8" type="ORF">QN341_05060</name>
</gene>
<dbReference type="GO" id="GO:0006772">
    <property type="term" value="P:thiamine metabolic process"/>
    <property type="evidence" value="ECO:0007669"/>
    <property type="project" value="UniProtKB-UniRule"/>
</dbReference>
<dbReference type="InterPro" id="IPR036371">
    <property type="entry name" value="TPK_B1-bd_sf"/>
</dbReference>
<dbReference type="Pfam" id="PF04265">
    <property type="entry name" value="TPK_B1_binding"/>
    <property type="match status" value="1"/>
</dbReference>
<evidence type="ECO:0000313" key="9">
    <source>
        <dbReference type="Proteomes" id="UP000075288"/>
    </source>
</evidence>
<dbReference type="SUPFAM" id="SSF63862">
    <property type="entry name" value="Thiamin pyrophosphokinase, substrate-binding domain"/>
    <property type="match status" value="1"/>
</dbReference>
<dbReference type="Proteomes" id="UP000075288">
    <property type="component" value="Unassembled WGS sequence"/>
</dbReference>
<keyword evidence="2" id="KW-0547">Nucleotide-binding</keyword>
<dbReference type="SMART" id="SM00983">
    <property type="entry name" value="TPK_B1_binding"/>
    <property type="match status" value="1"/>
</dbReference>
<dbReference type="RefSeq" id="WP_013859044.1">
    <property type="nucleotide sequence ID" value="NZ_CP110483.1"/>
</dbReference>
<dbReference type="EMBL" id="JASUZX010000001">
    <property type="protein sequence ID" value="MDL5040451.1"/>
    <property type="molecule type" value="Genomic_DNA"/>
</dbReference>
<evidence type="ECO:0000256" key="2">
    <source>
        <dbReference type="ARBA" id="ARBA00022741"/>
    </source>
</evidence>
<comment type="caution">
    <text evidence="7">The sequence shown here is derived from an EMBL/GenBank/DDBJ whole genome shotgun (WGS) entry which is preliminary data.</text>
</comment>
<dbReference type="InterPro" id="IPR036759">
    <property type="entry name" value="TPK_catalytic_sf"/>
</dbReference>
<organism evidence="7 9">
    <name type="scientific">Heyndrickxia coagulans</name>
    <name type="common">Weizmannia coagulans</name>
    <dbReference type="NCBI Taxonomy" id="1398"/>
    <lineage>
        <taxon>Bacteria</taxon>
        <taxon>Bacillati</taxon>
        <taxon>Bacillota</taxon>
        <taxon>Bacilli</taxon>
        <taxon>Bacillales</taxon>
        <taxon>Bacillaceae</taxon>
        <taxon>Heyndrickxia</taxon>
    </lineage>
</organism>
<accession>A0A150JRT8</accession>
<evidence type="ECO:0000313" key="7">
    <source>
        <dbReference type="EMBL" id="KYC59791.1"/>
    </source>
</evidence>
<dbReference type="InterPro" id="IPR007373">
    <property type="entry name" value="Thiamin_PyroPKinase_B1-bd"/>
</dbReference>
<evidence type="ECO:0000256" key="3">
    <source>
        <dbReference type="ARBA" id="ARBA00022777"/>
    </source>
</evidence>
<dbReference type="PANTHER" id="PTHR41299:SF1">
    <property type="entry name" value="THIAMINE PYROPHOSPHOKINASE"/>
    <property type="match status" value="1"/>
</dbReference>
<dbReference type="InterPro" id="IPR007371">
    <property type="entry name" value="TPK_catalytic"/>
</dbReference>
<dbReference type="CDD" id="cd07995">
    <property type="entry name" value="TPK"/>
    <property type="match status" value="1"/>
</dbReference>
<reference evidence="8" key="2">
    <citation type="submission" date="2023-06" db="EMBL/GenBank/DDBJ databases">
        <title>Probiogenomic evaluation and L lactic producing Weizmannia coaggulans BKMTCR2-2 from tree bark.</title>
        <authorList>
            <person name="Mahittikon J."/>
            <person name="Tanasupawat S."/>
        </authorList>
    </citation>
    <scope>NUCLEOTIDE SEQUENCE</scope>
    <source>
        <strain evidence="8">BKMTCR2-2</strain>
    </source>
</reference>
<dbReference type="GO" id="GO:0004788">
    <property type="term" value="F:thiamine diphosphokinase activity"/>
    <property type="evidence" value="ECO:0007669"/>
    <property type="project" value="UniProtKB-UniRule"/>
</dbReference>
<dbReference type="EC" id="2.7.6.2" evidence="5"/>
<keyword evidence="4" id="KW-0067">ATP-binding</keyword>
<dbReference type="GO" id="GO:0016301">
    <property type="term" value="F:kinase activity"/>
    <property type="evidence" value="ECO:0007669"/>
    <property type="project" value="UniProtKB-KW"/>
</dbReference>